<dbReference type="Gene3D" id="3.40.50.850">
    <property type="entry name" value="Isochorismatase-like"/>
    <property type="match status" value="1"/>
</dbReference>
<dbReference type="SUPFAM" id="SSF52499">
    <property type="entry name" value="Isochorismatase-like hydrolases"/>
    <property type="match status" value="1"/>
</dbReference>
<dbReference type="PANTHER" id="PTHR43559:SF2">
    <property type="entry name" value="HOMOLOG OF SLSA IN STM"/>
    <property type="match status" value="1"/>
</dbReference>
<evidence type="ECO:0000313" key="5">
    <source>
        <dbReference type="Proteomes" id="UP000270697"/>
    </source>
</evidence>
<dbReference type="Pfam" id="PF00857">
    <property type="entry name" value="Isochorismatase"/>
    <property type="match status" value="1"/>
</dbReference>
<dbReference type="InterPro" id="IPR036380">
    <property type="entry name" value="Isochorismatase-like_sf"/>
</dbReference>
<feature type="domain" description="Isochorismatase-like" evidence="1">
    <location>
        <begin position="2"/>
        <end position="131"/>
    </location>
</feature>
<dbReference type="STRING" id="455193.SAMN05421805_102283"/>
<gene>
    <name evidence="2" type="ORF">ATL45_5704</name>
    <name evidence="3" type="ORF">SAMN05421805_102283</name>
</gene>
<name>A0A1I4VN81_9PSEU</name>
<sequence>MRANTVALARTADLLGIPVITTASVPDGPNGPLMPEIHEVAPKAQYVARNGEINAWDTPAFREAVAATGRRTLIMAAVITSVCLAEPAISAIGDGYTVYGVVDASGTYSKLSQELAVARMTTAGVVPIDTAATISELQRTWNRPEAPEFASTYASVMTNYQLLIESYQRAQAEATRADGADAERKLANR</sequence>
<dbReference type="AlphaFoldDB" id="A0A1I4VN81"/>
<dbReference type="OrthoDB" id="9789777at2"/>
<dbReference type="EMBL" id="FOUP01000002">
    <property type="protein sequence ID" value="SFN02537.1"/>
    <property type="molecule type" value="Genomic_DNA"/>
</dbReference>
<keyword evidence="5" id="KW-1185">Reference proteome</keyword>
<evidence type="ECO:0000313" key="3">
    <source>
        <dbReference type="EMBL" id="SFN02537.1"/>
    </source>
</evidence>
<dbReference type="Proteomes" id="UP000199398">
    <property type="component" value="Unassembled WGS sequence"/>
</dbReference>
<dbReference type="InterPro" id="IPR000868">
    <property type="entry name" value="Isochorismatase-like_dom"/>
</dbReference>
<proteinExistence type="predicted"/>
<dbReference type="EMBL" id="RBXX01000002">
    <property type="protein sequence ID" value="RKT87301.1"/>
    <property type="molecule type" value="Genomic_DNA"/>
</dbReference>
<organism evidence="3 4">
    <name type="scientific">Saccharopolyspora antimicrobica</name>
    <dbReference type="NCBI Taxonomy" id="455193"/>
    <lineage>
        <taxon>Bacteria</taxon>
        <taxon>Bacillati</taxon>
        <taxon>Actinomycetota</taxon>
        <taxon>Actinomycetes</taxon>
        <taxon>Pseudonocardiales</taxon>
        <taxon>Pseudonocardiaceae</taxon>
        <taxon>Saccharopolyspora</taxon>
    </lineage>
</organism>
<dbReference type="Proteomes" id="UP000270697">
    <property type="component" value="Unassembled WGS sequence"/>
</dbReference>
<evidence type="ECO:0000313" key="4">
    <source>
        <dbReference type="Proteomes" id="UP000199398"/>
    </source>
</evidence>
<reference evidence="2 5" key="2">
    <citation type="submission" date="2018-10" db="EMBL/GenBank/DDBJ databases">
        <title>Sequencing the genomes of 1000 actinobacteria strains.</title>
        <authorList>
            <person name="Klenk H.-P."/>
        </authorList>
    </citation>
    <scope>NUCLEOTIDE SEQUENCE [LARGE SCALE GENOMIC DNA]</scope>
    <source>
        <strain evidence="2 5">DSM 45119</strain>
    </source>
</reference>
<accession>A0A1I4VN81</accession>
<evidence type="ECO:0000313" key="2">
    <source>
        <dbReference type="EMBL" id="RKT87301.1"/>
    </source>
</evidence>
<evidence type="ECO:0000259" key="1">
    <source>
        <dbReference type="Pfam" id="PF00857"/>
    </source>
</evidence>
<protein>
    <submittedName>
        <fullName evidence="3">Nicotinamidase-related amidase</fullName>
    </submittedName>
</protein>
<reference evidence="3 4" key="1">
    <citation type="submission" date="2016-10" db="EMBL/GenBank/DDBJ databases">
        <authorList>
            <person name="de Groot N.N."/>
        </authorList>
    </citation>
    <scope>NUCLEOTIDE SEQUENCE [LARGE SCALE GENOMIC DNA]</scope>
    <source>
        <strain evidence="3 4">CPCC 201259</strain>
    </source>
</reference>
<dbReference type="InterPro" id="IPR053152">
    <property type="entry name" value="Hydrolase_YcaC-like"/>
</dbReference>
<dbReference type="PANTHER" id="PTHR43559">
    <property type="entry name" value="HYDROLASE YCAC-RELATED"/>
    <property type="match status" value="1"/>
</dbReference>